<gene>
    <name evidence="1" type="ORF">OV287_01410</name>
</gene>
<evidence type="ECO:0000313" key="2">
    <source>
        <dbReference type="Proteomes" id="UP001207654"/>
    </source>
</evidence>
<organism evidence="1 2">
    <name type="scientific">Archangium lansingense</name>
    <dbReference type="NCBI Taxonomy" id="2995310"/>
    <lineage>
        <taxon>Bacteria</taxon>
        <taxon>Pseudomonadati</taxon>
        <taxon>Myxococcota</taxon>
        <taxon>Myxococcia</taxon>
        <taxon>Myxococcales</taxon>
        <taxon>Cystobacterineae</taxon>
        <taxon>Archangiaceae</taxon>
        <taxon>Archangium</taxon>
    </lineage>
</organism>
<accession>A0ABT3ZUR2</accession>
<dbReference type="RefSeq" id="WP_267532147.1">
    <property type="nucleotide sequence ID" value="NZ_JAPNKA010000001.1"/>
</dbReference>
<comment type="caution">
    <text evidence="1">The sequence shown here is derived from an EMBL/GenBank/DDBJ whole genome shotgun (WGS) entry which is preliminary data.</text>
</comment>
<sequence length="366" mass="41184">MSSKFALHPDDTDWERSTAGPGLLLDVPAEGPWRQPFLQVQAVPPFLRLMAGTQPLLWVHVESGWDTCGFLRGPAWVHSVLPPISAADVRAIREVSGSPGWWEAWMRYVVRHLEASPASPLHAGRWCLRPLRELEAGEARRYPLDPASGPGVSLEPPFLVQGASALGFEPFWREYWQPEGFYGDTGGAGLSPRHSQRFEWCGGVVSLRPPSPEDSGRLKVWRKSAREGSLPPVLLFYLAVARKWVVLDGHDRLLAASFEQRPVPMLGLLLVRETPVSEEALVHARTRAQRMVEGRLRGAVSPLVIDEVNRFVLKGYAGVHRSAITRSWPLPGGSRTWRSEVLAWREAQELDLQEWEWKRFVAPGWW</sequence>
<proteinExistence type="predicted"/>
<evidence type="ECO:0000313" key="1">
    <source>
        <dbReference type="EMBL" id="MCY1073130.1"/>
    </source>
</evidence>
<reference evidence="1 2" key="1">
    <citation type="submission" date="2022-11" db="EMBL/GenBank/DDBJ databases">
        <title>Minimal conservation of predation-associated metabolite biosynthetic gene clusters underscores biosynthetic potential of Myxococcota including descriptions for ten novel species: Archangium lansinium sp. nov., Myxococcus landrumus sp. nov., Nannocystis bai.</title>
        <authorList>
            <person name="Ahearne A."/>
            <person name="Stevens C."/>
            <person name="Phillips K."/>
        </authorList>
    </citation>
    <scope>NUCLEOTIDE SEQUENCE [LARGE SCALE GENOMIC DNA]</scope>
    <source>
        <strain evidence="1 2">MIWBW</strain>
    </source>
</reference>
<dbReference type="EMBL" id="JAPNKA010000001">
    <property type="protein sequence ID" value="MCY1073130.1"/>
    <property type="molecule type" value="Genomic_DNA"/>
</dbReference>
<protein>
    <submittedName>
        <fullName evidence="1">Uncharacterized protein</fullName>
    </submittedName>
</protein>
<keyword evidence="2" id="KW-1185">Reference proteome</keyword>
<dbReference type="Proteomes" id="UP001207654">
    <property type="component" value="Unassembled WGS sequence"/>
</dbReference>
<name>A0ABT3ZUR2_9BACT</name>